<dbReference type="Proteomes" id="UP000654482">
    <property type="component" value="Unassembled WGS sequence"/>
</dbReference>
<dbReference type="InterPro" id="IPR035068">
    <property type="entry name" value="TldD/PmbA_N"/>
</dbReference>
<dbReference type="RefSeq" id="WP_194027644.1">
    <property type="nucleotide sequence ID" value="NZ_JADEWZ010000002.1"/>
</dbReference>
<evidence type="ECO:0000256" key="1">
    <source>
        <dbReference type="ARBA" id="ARBA00005836"/>
    </source>
</evidence>
<comment type="similarity">
    <text evidence="1">Belongs to the peptidase U62 family.</text>
</comment>
<dbReference type="SUPFAM" id="SSF111283">
    <property type="entry name" value="Putative modulator of DNA gyrase, PmbA/TldD"/>
    <property type="match status" value="1"/>
</dbReference>
<evidence type="ECO:0000259" key="3">
    <source>
        <dbReference type="Pfam" id="PF19289"/>
    </source>
</evidence>
<evidence type="ECO:0000313" key="5">
    <source>
        <dbReference type="Proteomes" id="UP000654482"/>
    </source>
</evidence>
<proteinExistence type="inferred from homology"/>
<dbReference type="Pfam" id="PF01523">
    <property type="entry name" value="PmbA_TldD_1st"/>
    <property type="match status" value="1"/>
</dbReference>
<comment type="caution">
    <text evidence="4">The sequence shown here is derived from an EMBL/GenBank/DDBJ whole genome shotgun (WGS) entry which is preliminary data.</text>
</comment>
<sequence length="448" mass="49987">MSLTTAPALLGEDETLSLIESVIQQSEAEGVFVSLDEEESALTRFSENQIAQNVNTHRFQLSITSYFGKRSATSTTTDLEPDAIARTLRRSEELARFAPEDPEWVPLLEPQTYDDRAPGFDRATATLSPLKRGETIERVCTLSKRAGVEGSGTLSTSVFQQALGNSLGVRSRDRGTRSDFSFTARIENGSSWSRNTALAIAQLPYLETTQTVIDRAKQSMNPREIKPGVYPVIFNSSAFADLLPWIVWNLDARAADEGRSFMSRTNEQGKPIGNRVGEQLFSPLVRVQRDRAHPLLQTSRFFSNGLPNTPLDIIHNGIPQTLSYSRYWAQHQSKEPTGSFYPIVMAGTEQSLSDLIAQTERAILINRAWYVRYTNPRTLEVTGMTRDGTFWVENGQIAYPIKNLRFNQSLPEMLRNVDALSTVQRYGSTVIPGVRISAFNFSSVTDSV</sequence>
<protein>
    <submittedName>
        <fullName evidence="4">TldD/PmbA family protein</fullName>
    </submittedName>
</protein>
<dbReference type="Pfam" id="PF19289">
    <property type="entry name" value="PmbA_TldD_3rd"/>
    <property type="match status" value="1"/>
</dbReference>
<keyword evidence="5" id="KW-1185">Reference proteome</keyword>
<dbReference type="PANTHER" id="PTHR43666">
    <property type="entry name" value="TLDD PROTEIN"/>
    <property type="match status" value="1"/>
</dbReference>
<gene>
    <name evidence="4" type="ORF">IQ249_01450</name>
</gene>
<feature type="domain" description="Metalloprotease TldD/E N-terminal" evidence="2">
    <location>
        <begin position="35"/>
        <end position="95"/>
    </location>
</feature>
<organism evidence="4 5">
    <name type="scientific">Lusitaniella coriacea LEGE 07157</name>
    <dbReference type="NCBI Taxonomy" id="945747"/>
    <lineage>
        <taxon>Bacteria</taxon>
        <taxon>Bacillati</taxon>
        <taxon>Cyanobacteriota</taxon>
        <taxon>Cyanophyceae</taxon>
        <taxon>Spirulinales</taxon>
        <taxon>Lusitaniellaceae</taxon>
        <taxon>Lusitaniella</taxon>
    </lineage>
</organism>
<dbReference type="InterPro" id="IPR036059">
    <property type="entry name" value="TldD/PmbA_sf"/>
</dbReference>
<dbReference type="EMBL" id="JADEWZ010000002">
    <property type="protein sequence ID" value="MBE9114550.1"/>
    <property type="molecule type" value="Genomic_DNA"/>
</dbReference>
<name>A0A8J7B7Q7_9CYAN</name>
<dbReference type="AlphaFoldDB" id="A0A8J7B7Q7"/>
<dbReference type="InterPro" id="IPR002510">
    <property type="entry name" value="Metalloprtase-TldD/E_N"/>
</dbReference>
<evidence type="ECO:0000259" key="2">
    <source>
        <dbReference type="Pfam" id="PF01523"/>
    </source>
</evidence>
<dbReference type="Gene3D" id="3.30.2290.10">
    <property type="entry name" value="PmbA/TldD superfamily"/>
    <property type="match status" value="1"/>
</dbReference>
<dbReference type="PANTHER" id="PTHR43666:SF1">
    <property type="entry name" value="CONSERVED PROTEIN"/>
    <property type="match status" value="1"/>
</dbReference>
<dbReference type="GO" id="GO:0008237">
    <property type="term" value="F:metallopeptidase activity"/>
    <property type="evidence" value="ECO:0007669"/>
    <property type="project" value="InterPro"/>
</dbReference>
<dbReference type="InterPro" id="IPR045569">
    <property type="entry name" value="Metalloprtase-TldD/E_C"/>
</dbReference>
<evidence type="ECO:0000313" key="4">
    <source>
        <dbReference type="EMBL" id="MBE9114550.1"/>
    </source>
</evidence>
<accession>A0A8J7B7Q7</accession>
<feature type="domain" description="Metalloprotease TldD/E C-terminal" evidence="3">
    <location>
        <begin position="227"/>
        <end position="442"/>
    </location>
</feature>
<reference evidence="4" key="1">
    <citation type="submission" date="2020-10" db="EMBL/GenBank/DDBJ databases">
        <authorList>
            <person name="Castelo-Branco R."/>
            <person name="Eusebio N."/>
            <person name="Adriana R."/>
            <person name="Vieira A."/>
            <person name="Brugerolle De Fraissinette N."/>
            <person name="Rezende De Castro R."/>
            <person name="Schneider M.P."/>
            <person name="Vasconcelos V."/>
            <person name="Leao P.N."/>
        </authorList>
    </citation>
    <scope>NUCLEOTIDE SEQUENCE</scope>
    <source>
        <strain evidence="4">LEGE 07157</strain>
    </source>
</reference>
<dbReference type="GO" id="GO:0006508">
    <property type="term" value="P:proteolysis"/>
    <property type="evidence" value="ECO:0007669"/>
    <property type="project" value="InterPro"/>
</dbReference>